<comment type="caution">
    <text evidence="1">The sequence shown here is derived from an EMBL/GenBank/DDBJ whole genome shotgun (WGS) entry which is preliminary data.</text>
</comment>
<proteinExistence type="predicted"/>
<evidence type="ECO:0008006" key="3">
    <source>
        <dbReference type="Google" id="ProtNLM"/>
    </source>
</evidence>
<dbReference type="EMBL" id="BEXD01003371">
    <property type="protein sequence ID" value="GBC01024.1"/>
    <property type="molecule type" value="Genomic_DNA"/>
</dbReference>
<gene>
    <name evidence="1" type="ORF">RclHR1_40310001</name>
</gene>
<name>A0A2Z6RG34_9GLOM</name>
<keyword evidence="2" id="KW-1185">Reference proteome</keyword>
<sequence length="314" mass="35810">MINAPCVIIANFEADNKKCDEAYGGSMRKLAEQKANSSATWFIGLTLEMYGELVKINEVLAIKHERIETEEGKKRFAKAISCWICKGKFDIDTNEIECLEDKITYLKEKLKNFKKESAEYNGIQTTIDKATKAIASKKAKANKVWDHCHITGSKFHGSAHRDCNLKLQIQAWKTPIPVIFHNFWGYDFHLVCESVGRSANALYIQVIAETFERYKTMKVDQLKYIDSQQFMNNSLANLTKNLGMTIQLPASTLKTLLLAKDGAANKQLRNNCDLRYCGTLQIFKPKYSQFHNLQLSAIPQIFRNSAKYRNSIAE</sequence>
<dbReference type="PANTHER" id="PTHR31511">
    <property type="entry name" value="PROTEIN CBG23764"/>
    <property type="match status" value="1"/>
</dbReference>
<evidence type="ECO:0000313" key="2">
    <source>
        <dbReference type="Proteomes" id="UP000247702"/>
    </source>
</evidence>
<organism evidence="1 2">
    <name type="scientific">Rhizophagus clarus</name>
    <dbReference type="NCBI Taxonomy" id="94130"/>
    <lineage>
        <taxon>Eukaryota</taxon>
        <taxon>Fungi</taxon>
        <taxon>Fungi incertae sedis</taxon>
        <taxon>Mucoromycota</taxon>
        <taxon>Glomeromycotina</taxon>
        <taxon>Glomeromycetes</taxon>
        <taxon>Glomerales</taxon>
        <taxon>Glomeraceae</taxon>
        <taxon>Rhizophagus</taxon>
    </lineage>
</organism>
<evidence type="ECO:0000313" key="1">
    <source>
        <dbReference type="EMBL" id="GBC01024.1"/>
    </source>
</evidence>
<dbReference type="Proteomes" id="UP000247702">
    <property type="component" value="Unassembled WGS sequence"/>
</dbReference>
<dbReference type="AlphaFoldDB" id="A0A2Z6RG34"/>
<protein>
    <recommendedName>
        <fullName evidence="3">DNA-directed DNA polymerase</fullName>
    </recommendedName>
</protein>
<accession>A0A2Z6RG34</accession>
<reference evidence="1 2" key="1">
    <citation type="submission" date="2017-11" db="EMBL/GenBank/DDBJ databases">
        <title>The genome of Rhizophagus clarus HR1 reveals common genetic basis of auxotrophy among arbuscular mycorrhizal fungi.</title>
        <authorList>
            <person name="Kobayashi Y."/>
        </authorList>
    </citation>
    <scope>NUCLEOTIDE SEQUENCE [LARGE SCALE GENOMIC DNA]</scope>
    <source>
        <strain evidence="1 2">HR1</strain>
    </source>
</reference>
<dbReference type="PANTHER" id="PTHR31511:SF12">
    <property type="entry name" value="RHO TERMINATION FACTOR N-TERMINAL DOMAIN-CONTAINING PROTEIN"/>
    <property type="match status" value="1"/>
</dbReference>